<sequence>MNLGFLACMHISFALGFGSMGQVSSSIGGAGVALKNSAWGIYYNPALLGADRRTKIGYSFGAQIQEQNLLEIATNIDGITKISSTLGDKLLGGAVAGGAVTIGGQSVGGVFGNTLQNLFNGKTNINEDALKELATSIGATNCQNTCNDLGALGTAIQNNSAAQQNLKNKLVDAAQAAGAPPLLTGILDSIDPSGLDELLTSISNGSVKFEDIIKEVGVIKIPKGADSDIDRLLSAFETMQKAIESNEVSIISQNGLVLQIGGRQPTRKIEADGIGEVTVQESDNGRGAVAIGILPQVFASISAQIDPTHSKLIVGIGNGCDAKTGNNCTFIEAKPDGDGLTLDVVNGNGKDTYLNSSILTGSHTPRGVVLGLVEIPLAYGHTFYTRAGDINIGIAPKFILASAYSYSTNISFVDLNSSKPKFDTNTIQMTQTFGLDLGVLYTPAFLPNLNIGLVAKNLNAPKINLSGSDGYVRLTQQVRAGVSYEMLNFLTLALDVDVLPNNTLSIANPKSQMIGGGILADFTFIDFRIGAMRDLHSKSGEGTILTTGMNLFGFLDVSVQYGLGKNVTLYGFNVSNYMALRVGGQFSF</sequence>
<evidence type="ECO:0000313" key="2">
    <source>
        <dbReference type="Proteomes" id="UP000256514"/>
    </source>
</evidence>
<dbReference type="AlphaFoldDB" id="A0A3D8IPU9"/>
<gene>
    <name evidence="1" type="ORF">CQA54_04810</name>
</gene>
<organism evidence="1 2">
    <name type="scientific">Helicobacter equorum</name>
    <dbReference type="NCBI Taxonomy" id="361872"/>
    <lineage>
        <taxon>Bacteria</taxon>
        <taxon>Pseudomonadati</taxon>
        <taxon>Campylobacterota</taxon>
        <taxon>Epsilonproteobacteria</taxon>
        <taxon>Campylobacterales</taxon>
        <taxon>Helicobacteraceae</taxon>
        <taxon>Helicobacter</taxon>
    </lineage>
</organism>
<dbReference type="Pfam" id="PF13729">
    <property type="entry name" value="TraF_2"/>
    <property type="match status" value="1"/>
</dbReference>
<evidence type="ECO:0000313" key="1">
    <source>
        <dbReference type="EMBL" id="RDU67297.1"/>
    </source>
</evidence>
<name>A0A3D8IPU9_9HELI</name>
<accession>A0A3D8IPU9</accession>
<protein>
    <submittedName>
        <fullName evidence="1">Uncharacterized protein</fullName>
    </submittedName>
</protein>
<comment type="caution">
    <text evidence="1">The sequence shown here is derived from an EMBL/GenBank/DDBJ whole genome shotgun (WGS) entry which is preliminary data.</text>
</comment>
<proteinExistence type="predicted"/>
<dbReference type="Proteomes" id="UP000256514">
    <property type="component" value="Unassembled WGS sequence"/>
</dbReference>
<dbReference type="InterPro" id="IPR032811">
    <property type="entry name" value="Put_conjugal_transfer"/>
</dbReference>
<keyword evidence="2" id="KW-1185">Reference proteome</keyword>
<reference evidence="1 2" key="1">
    <citation type="submission" date="2018-04" db="EMBL/GenBank/DDBJ databases">
        <title>Novel Campyloabacter and Helicobacter Species and Strains.</title>
        <authorList>
            <person name="Mannion A.J."/>
            <person name="Shen Z."/>
            <person name="Fox J.G."/>
        </authorList>
    </citation>
    <scope>NUCLEOTIDE SEQUENCE [LARGE SCALE GENOMIC DNA]</scope>
    <source>
        <strain evidence="1 2">MIT 12-6600</strain>
    </source>
</reference>
<dbReference type="EMBL" id="NXLT01000003">
    <property type="protein sequence ID" value="RDU67297.1"/>
    <property type="molecule type" value="Genomic_DNA"/>
</dbReference>